<evidence type="ECO:0000256" key="1">
    <source>
        <dbReference type="ARBA" id="ARBA00001946"/>
    </source>
</evidence>
<dbReference type="PANTHER" id="PTHR43046">
    <property type="entry name" value="GDP-MANNOSE MANNOSYL HYDROLASE"/>
    <property type="match status" value="1"/>
</dbReference>
<comment type="cofactor">
    <cofactor evidence="1">
        <name>Mg(2+)</name>
        <dbReference type="ChEBI" id="CHEBI:18420"/>
    </cofactor>
</comment>
<dbReference type="InterPro" id="IPR015797">
    <property type="entry name" value="NUDIX_hydrolase-like_dom_sf"/>
</dbReference>
<evidence type="ECO:0000259" key="3">
    <source>
        <dbReference type="PROSITE" id="PS51462"/>
    </source>
</evidence>
<dbReference type="SUPFAM" id="SSF55811">
    <property type="entry name" value="Nudix"/>
    <property type="match status" value="1"/>
</dbReference>
<keyword evidence="2" id="KW-0378">Hydrolase</keyword>
<proteinExistence type="predicted"/>
<dbReference type="PROSITE" id="PS00893">
    <property type="entry name" value="NUDIX_BOX"/>
    <property type="match status" value="1"/>
</dbReference>
<dbReference type="InterPro" id="IPR000086">
    <property type="entry name" value="NUDIX_hydrolase_dom"/>
</dbReference>
<accession>A0ABW5II05</accession>
<dbReference type="PROSITE" id="PS51462">
    <property type="entry name" value="NUDIX"/>
    <property type="match status" value="1"/>
</dbReference>
<reference evidence="5" key="1">
    <citation type="journal article" date="2019" name="Int. J. Syst. Evol. Microbiol.">
        <title>The Global Catalogue of Microorganisms (GCM) 10K type strain sequencing project: providing services to taxonomists for standard genome sequencing and annotation.</title>
        <authorList>
            <consortium name="The Broad Institute Genomics Platform"/>
            <consortium name="The Broad Institute Genome Sequencing Center for Infectious Disease"/>
            <person name="Wu L."/>
            <person name="Ma J."/>
        </authorList>
    </citation>
    <scope>NUCLEOTIDE SEQUENCE [LARGE SCALE GENOMIC DNA]</scope>
    <source>
        <strain evidence="5">KCTC 42498</strain>
    </source>
</reference>
<dbReference type="PANTHER" id="PTHR43046:SF14">
    <property type="entry name" value="MUTT_NUDIX FAMILY PROTEIN"/>
    <property type="match status" value="1"/>
</dbReference>
<dbReference type="Proteomes" id="UP001597544">
    <property type="component" value="Unassembled WGS sequence"/>
</dbReference>
<dbReference type="Gene3D" id="3.90.79.10">
    <property type="entry name" value="Nucleoside Triphosphate Pyrophosphohydrolase"/>
    <property type="match status" value="1"/>
</dbReference>
<dbReference type="RefSeq" id="WP_377502905.1">
    <property type="nucleotide sequence ID" value="NZ_JBHULU010000002.1"/>
</dbReference>
<protein>
    <submittedName>
        <fullName evidence="4">NUDIX domain-containing protein</fullName>
    </submittedName>
</protein>
<gene>
    <name evidence="4" type="ORF">ACFSRY_01975</name>
</gene>
<feature type="domain" description="Nudix hydrolase" evidence="3">
    <location>
        <begin position="14"/>
        <end position="150"/>
    </location>
</feature>
<evidence type="ECO:0000256" key="2">
    <source>
        <dbReference type="ARBA" id="ARBA00022801"/>
    </source>
</evidence>
<sequence length="162" mass="18382">MTELNPKASAYAEKLRIRVCGVCIKDEKLLLVRHGHTLNNNAFWAPPGGGLSFGESMYECLKREMLEETGLEVEVGRFLFVNEFIQEPLHAVEFFFEVKPTKGNITTGTDPEAASDQQLIEQVQWLSMKEIIALPLKDKHRTLQYLISLDDLLGQDHYFIGA</sequence>
<organism evidence="4 5">
    <name type="scientific">Pontibacter locisalis</name>
    <dbReference type="NCBI Taxonomy" id="1719035"/>
    <lineage>
        <taxon>Bacteria</taxon>
        <taxon>Pseudomonadati</taxon>
        <taxon>Bacteroidota</taxon>
        <taxon>Cytophagia</taxon>
        <taxon>Cytophagales</taxon>
        <taxon>Hymenobacteraceae</taxon>
        <taxon>Pontibacter</taxon>
    </lineage>
</organism>
<keyword evidence="5" id="KW-1185">Reference proteome</keyword>
<evidence type="ECO:0000313" key="5">
    <source>
        <dbReference type="Proteomes" id="UP001597544"/>
    </source>
</evidence>
<comment type="caution">
    <text evidence="4">The sequence shown here is derived from an EMBL/GenBank/DDBJ whole genome shotgun (WGS) entry which is preliminary data.</text>
</comment>
<dbReference type="Pfam" id="PF00293">
    <property type="entry name" value="NUDIX"/>
    <property type="match status" value="1"/>
</dbReference>
<dbReference type="CDD" id="cd18880">
    <property type="entry name" value="NUDIX_ADPRase"/>
    <property type="match status" value="1"/>
</dbReference>
<evidence type="ECO:0000313" key="4">
    <source>
        <dbReference type="EMBL" id="MFD2512622.1"/>
    </source>
</evidence>
<dbReference type="EMBL" id="JBHULU010000002">
    <property type="protein sequence ID" value="MFD2512622.1"/>
    <property type="molecule type" value="Genomic_DNA"/>
</dbReference>
<name>A0ABW5II05_9BACT</name>
<dbReference type="InterPro" id="IPR020084">
    <property type="entry name" value="NUDIX_hydrolase_CS"/>
</dbReference>